<feature type="transmembrane region" description="Helical" evidence="1">
    <location>
        <begin position="16"/>
        <end position="37"/>
    </location>
</feature>
<organism evidence="2">
    <name type="scientific">Cacopsylla melanoneura</name>
    <dbReference type="NCBI Taxonomy" id="428564"/>
    <lineage>
        <taxon>Eukaryota</taxon>
        <taxon>Metazoa</taxon>
        <taxon>Ecdysozoa</taxon>
        <taxon>Arthropoda</taxon>
        <taxon>Hexapoda</taxon>
        <taxon>Insecta</taxon>
        <taxon>Pterygota</taxon>
        <taxon>Neoptera</taxon>
        <taxon>Paraneoptera</taxon>
        <taxon>Hemiptera</taxon>
        <taxon>Sternorrhyncha</taxon>
        <taxon>Psylloidea</taxon>
        <taxon>Psyllidae</taxon>
        <taxon>Psyllinae</taxon>
        <taxon>Cacopsylla</taxon>
    </lineage>
</organism>
<evidence type="ECO:0000313" key="2">
    <source>
        <dbReference type="EMBL" id="CAG6649536.1"/>
    </source>
</evidence>
<name>A0A8D8RF56_9HEMI</name>
<keyword evidence="1" id="KW-0812">Transmembrane</keyword>
<sequence length="212" mass="24363">MIWQSGRYSLADFGNFLLYIILYYRVSGLPYITIVTIHMNKHGNPRGYHTNIWSYAKSCDSSFIFDPCSMREFNPHGQHMSYIQETPGCDSGQLFQTFGHRKQGAVHLAADRIFFNLRYSCSQRLCHTSSRCIPEVKQRQACILLGWVTTRAGIEPETSGLEDRSATSHPPSFKFVRCSSFGSTCLEPIIHVRIWKFFPSKCLNNWHTTSSF</sequence>
<evidence type="ECO:0000256" key="1">
    <source>
        <dbReference type="SAM" id="Phobius"/>
    </source>
</evidence>
<keyword evidence="1" id="KW-1133">Transmembrane helix</keyword>
<protein>
    <submittedName>
        <fullName evidence="2">Uncharacterized protein</fullName>
    </submittedName>
</protein>
<keyword evidence="1" id="KW-0472">Membrane</keyword>
<reference evidence="2" key="1">
    <citation type="submission" date="2021-05" db="EMBL/GenBank/DDBJ databases">
        <authorList>
            <person name="Alioto T."/>
            <person name="Alioto T."/>
            <person name="Gomez Garrido J."/>
        </authorList>
    </citation>
    <scope>NUCLEOTIDE SEQUENCE</scope>
</reference>
<dbReference type="EMBL" id="HBUF01158130">
    <property type="protein sequence ID" value="CAG6649536.1"/>
    <property type="molecule type" value="Transcribed_RNA"/>
</dbReference>
<accession>A0A8D8RF56</accession>
<proteinExistence type="predicted"/>
<dbReference type="AlphaFoldDB" id="A0A8D8RF56"/>